<evidence type="ECO:0000256" key="8">
    <source>
        <dbReference type="PROSITE-ProRule" id="PRU01360"/>
    </source>
</evidence>
<evidence type="ECO:0000256" key="1">
    <source>
        <dbReference type="ARBA" id="ARBA00004571"/>
    </source>
</evidence>
<dbReference type="InterPro" id="IPR012910">
    <property type="entry name" value="Plug_dom"/>
</dbReference>
<gene>
    <name evidence="13" type="ORF">SAMN05192540_3706</name>
</gene>
<dbReference type="Pfam" id="PF07715">
    <property type="entry name" value="Plug"/>
    <property type="match status" value="1"/>
</dbReference>
<keyword evidence="2 8" id="KW-0813">Transport</keyword>
<dbReference type="Gene3D" id="2.170.130.10">
    <property type="entry name" value="TonB-dependent receptor, plug domain"/>
    <property type="match status" value="1"/>
</dbReference>
<feature type="signal peptide" evidence="10">
    <location>
        <begin position="1"/>
        <end position="27"/>
    </location>
</feature>
<evidence type="ECO:0000256" key="7">
    <source>
        <dbReference type="ARBA" id="ARBA00023237"/>
    </source>
</evidence>
<organism evidence="13 14">
    <name type="scientific">Maribacter dokdonensis</name>
    <dbReference type="NCBI Taxonomy" id="320912"/>
    <lineage>
        <taxon>Bacteria</taxon>
        <taxon>Pseudomonadati</taxon>
        <taxon>Bacteroidota</taxon>
        <taxon>Flavobacteriia</taxon>
        <taxon>Flavobacteriales</taxon>
        <taxon>Flavobacteriaceae</taxon>
        <taxon>Maribacter</taxon>
    </lineage>
</organism>
<protein>
    <submittedName>
        <fullName evidence="13">TonB-linked outer membrane protein, SusC/RagA family</fullName>
    </submittedName>
</protein>
<dbReference type="InterPro" id="IPR039426">
    <property type="entry name" value="TonB-dep_rcpt-like"/>
</dbReference>
<dbReference type="InterPro" id="IPR023996">
    <property type="entry name" value="TonB-dep_OMP_SusC/RagA"/>
</dbReference>
<dbReference type="PROSITE" id="PS52016">
    <property type="entry name" value="TONB_DEPENDENT_REC_3"/>
    <property type="match status" value="1"/>
</dbReference>
<reference evidence="13 14" key="1">
    <citation type="submission" date="2016-10" db="EMBL/GenBank/DDBJ databases">
        <authorList>
            <person name="de Groot N.N."/>
        </authorList>
    </citation>
    <scope>NUCLEOTIDE SEQUENCE [LARGE SCALE GENOMIC DNA]</scope>
    <source>
        <strain evidence="13 14">MAR_2009_71</strain>
    </source>
</reference>
<dbReference type="InterPro" id="IPR023997">
    <property type="entry name" value="TonB-dep_OMP_SusC/RagA_CS"/>
</dbReference>
<evidence type="ECO:0000256" key="6">
    <source>
        <dbReference type="ARBA" id="ARBA00023136"/>
    </source>
</evidence>
<evidence type="ECO:0000256" key="10">
    <source>
        <dbReference type="SAM" id="SignalP"/>
    </source>
</evidence>
<dbReference type="SUPFAM" id="SSF49464">
    <property type="entry name" value="Carboxypeptidase regulatory domain-like"/>
    <property type="match status" value="1"/>
</dbReference>
<dbReference type="SUPFAM" id="SSF56935">
    <property type="entry name" value="Porins"/>
    <property type="match status" value="1"/>
</dbReference>
<keyword evidence="3 8" id="KW-1134">Transmembrane beta strand</keyword>
<keyword evidence="10" id="KW-0732">Signal</keyword>
<dbReference type="Gene3D" id="2.40.170.20">
    <property type="entry name" value="TonB-dependent receptor, beta-barrel domain"/>
    <property type="match status" value="1"/>
</dbReference>
<dbReference type="InterPro" id="IPR008969">
    <property type="entry name" value="CarboxyPept-like_regulatory"/>
</dbReference>
<dbReference type="OrthoDB" id="9768177at2"/>
<evidence type="ECO:0000256" key="5">
    <source>
        <dbReference type="ARBA" id="ARBA00023077"/>
    </source>
</evidence>
<sequence length="1026" mass="112914">MKGNKLKINGVVTMLLLIICGYGTAFAQQNVSGTVTDASGIPLPGVTILLSESNKGVTTDMDGNYSIAASKGETLVFTYLGFKDASQQIASNGQTINVVLEEDTQQLDEVVIIGYGSQRKKEVTGAVVGLKSESIEKAPVSDLGESIQGQIAGVNVQAADGRPGAAANIQIRGLGSLLGSNTPLYIVDGIPYEGTPNIAPEQIESIDVLKDGASASIYGTRASNGVILITTKRGKEGKIEVNFNTYTGIQNITSGVPLMNTTQQMYHEDTMLEALGTDPLIFFFNPDAFKYDSDFVGDVQNNNALIKNYAVGISGGADGLSMNFNTNYFEQEGVLINSGFDRLSSRLNAQFKKGKFSAFASVGMTYENTTQEPWGMYEYALRQKPWQTPLSSLNEVGENQVQIPVQNEILYSYLSSQLQNIDEREVKSTNIAINLDYEIIDGLHYKLNLGRNNWDYQRKFFQPQYIVYGNDGLLNPTASREDAVLQEDFTWTQRSTLENILKYNRSFGKHNIDLTGLISFEKFESKTVGVGVIGFASNETQVLGAGEDSSAPTGSEQTTTLSGLMGRFLYNFDEKYLFSASIRRDGTSVFSEENRIGIFPGFSAGWNISEENFLKNSASISNLKLRASWAEVGNQSLNDPYVTTSRIEGGVNYLFDTAETSSAGYIQRRIANSDLKWETKISKNIGVDLSMFNNRFTFTADVYKNDRKEMILNLQTPPSAGTTQPRDANTYSNILINAGDMTNQGIELAASYRSNAAKAFKWDVAATFTTNDNEIQNLNGIERGYGGGLPAVTLAGIDYTTFHAVGYEAGAFFLVENDGVIKTQTDLDAYRAIEPSAQLGDMKYIDQNGDSVIDDNDRVYKGSGQAEFEVGLNFNFNYKGFDLFIQNYYSHGAEIFNGARYLAHATGRHLEQYNMWSPQNPNSDIPTFRQDSFGSSFRSRSDFWLEDGTYFRLRNVTLGYTVPTETTSTIGLSKLRLYVSAMNPLTITNYTGYDPEVGGNGLNTRGVDQGNYPVTRRFVLGLQVKF</sequence>
<proteinExistence type="inferred from homology"/>
<keyword evidence="4 8" id="KW-0812">Transmembrane</keyword>
<keyword evidence="7 8" id="KW-0998">Cell outer membrane</keyword>
<dbReference type="Gene3D" id="2.60.40.1120">
    <property type="entry name" value="Carboxypeptidase-like, regulatory domain"/>
    <property type="match status" value="1"/>
</dbReference>
<evidence type="ECO:0000313" key="14">
    <source>
        <dbReference type="Proteomes" id="UP000183038"/>
    </source>
</evidence>
<evidence type="ECO:0000256" key="3">
    <source>
        <dbReference type="ARBA" id="ARBA00022452"/>
    </source>
</evidence>
<dbReference type="InterPro" id="IPR037066">
    <property type="entry name" value="Plug_dom_sf"/>
</dbReference>
<feature type="domain" description="TonB-dependent receptor-like beta-barrel" evidence="11">
    <location>
        <begin position="420"/>
        <end position="820"/>
    </location>
</feature>
<dbReference type="AlphaFoldDB" id="A0A1H4U8Q5"/>
<accession>A0A1H4U8Q5</accession>
<dbReference type="NCBIfam" id="TIGR04057">
    <property type="entry name" value="SusC_RagA_signa"/>
    <property type="match status" value="1"/>
</dbReference>
<feature type="domain" description="TonB-dependent receptor plug" evidence="12">
    <location>
        <begin position="120"/>
        <end position="226"/>
    </location>
</feature>
<keyword evidence="6 8" id="KW-0472">Membrane</keyword>
<evidence type="ECO:0000313" key="13">
    <source>
        <dbReference type="EMBL" id="SEC64818.1"/>
    </source>
</evidence>
<dbReference type="Pfam" id="PF13715">
    <property type="entry name" value="CarbopepD_reg_2"/>
    <property type="match status" value="1"/>
</dbReference>
<keyword evidence="5 9" id="KW-0798">TonB box</keyword>
<dbReference type="InterPro" id="IPR036942">
    <property type="entry name" value="Beta-barrel_TonB_sf"/>
</dbReference>
<dbReference type="EMBL" id="FNTB01000001">
    <property type="protein sequence ID" value="SEC64818.1"/>
    <property type="molecule type" value="Genomic_DNA"/>
</dbReference>
<evidence type="ECO:0000256" key="9">
    <source>
        <dbReference type="RuleBase" id="RU003357"/>
    </source>
</evidence>
<evidence type="ECO:0000259" key="11">
    <source>
        <dbReference type="Pfam" id="PF00593"/>
    </source>
</evidence>
<evidence type="ECO:0000256" key="4">
    <source>
        <dbReference type="ARBA" id="ARBA00022692"/>
    </source>
</evidence>
<dbReference type="InterPro" id="IPR000531">
    <property type="entry name" value="Beta-barrel_TonB"/>
</dbReference>
<name>A0A1H4U8Q5_9FLAO</name>
<dbReference type="FunFam" id="2.170.130.10:FF:000008">
    <property type="entry name" value="SusC/RagA family TonB-linked outer membrane protein"/>
    <property type="match status" value="1"/>
</dbReference>
<dbReference type="Pfam" id="PF00593">
    <property type="entry name" value="TonB_dep_Rec_b-barrel"/>
    <property type="match status" value="1"/>
</dbReference>
<dbReference type="NCBIfam" id="TIGR04056">
    <property type="entry name" value="OMP_RagA_SusC"/>
    <property type="match status" value="1"/>
</dbReference>
<comment type="similarity">
    <text evidence="8 9">Belongs to the TonB-dependent receptor family.</text>
</comment>
<dbReference type="RefSeq" id="WP_074674420.1">
    <property type="nucleotide sequence ID" value="NZ_FNTB01000001.1"/>
</dbReference>
<feature type="chain" id="PRO_5010384367" evidence="10">
    <location>
        <begin position="28"/>
        <end position="1026"/>
    </location>
</feature>
<evidence type="ECO:0000256" key="2">
    <source>
        <dbReference type="ARBA" id="ARBA00022448"/>
    </source>
</evidence>
<dbReference type="Proteomes" id="UP000183038">
    <property type="component" value="Unassembled WGS sequence"/>
</dbReference>
<dbReference type="GO" id="GO:0009279">
    <property type="term" value="C:cell outer membrane"/>
    <property type="evidence" value="ECO:0007669"/>
    <property type="project" value="UniProtKB-SubCell"/>
</dbReference>
<comment type="subcellular location">
    <subcellularLocation>
        <location evidence="1 8">Cell outer membrane</location>
        <topology evidence="1 8">Multi-pass membrane protein</topology>
    </subcellularLocation>
</comment>
<evidence type="ECO:0000259" key="12">
    <source>
        <dbReference type="Pfam" id="PF07715"/>
    </source>
</evidence>